<dbReference type="InterPro" id="IPR036565">
    <property type="entry name" value="Mur-like_cat_sf"/>
</dbReference>
<dbReference type="PANTHER" id="PTHR43692:SF1">
    <property type="entry name" value="UDP-N-ACETYLMURAMOYLALANINE--D-GLUTAMATE LIGASE"/>
    <property type="match status" value="1"/>
</dbReference>
<dbReference type="PANTHER" id="PTHR43692">
    <property type="entry name" value="UDP-N-ACETYLMURAMOYLALANINE--D-GLUTAMATE LIGASE"/>
    <property type="match status" value="1"/>
</dbReference>
<dbReference type="SUPFAM" id="SSF51984">
    <property type="entry name" value="MurCD N-terminal domain"/>
    <property type="match status" value="1"/>
</dbReference>
<evidence type="ECO:0000256" key="4">
    <source>
        <dbReference type="ARBA" id="ARBA00022598"/>
    </source>
</evidence>
<comment type="similarity">
    <text evidence="9">Belongs to the MurCDEF family.</text>
</comment>
<feature type="domain" description="Mur ligase C-terminal" evidence="11">
    <location>
        <begin position="296"/>
        <end position="409"/>
    </location>
</feature>
<dbReference type="HAMAP" id="MF_00639">
    <property type="entry name" value="MurD"/>
    <property type="match status" value="1"/>
</dbReference>
<dbReference type="GO" id="GO:0008360">
    <property type="term" value="P:regulation of cell shape"/>
    <property type="evidence" value="ECO:0007669"/>
    <property type="project" value="UniProtKB-KW"/>
</dbReference>
<dbReference type="EC" id="6.3.2.9" evidence="9 10"/>
<evidence type="ECO:0000313" key="13">
    <source>
        <dbReference type="EMBL" id="MBK1853558.1"/>
    </source>
</evidence>
<dbReference type="AlphaFoldDB" id="A0AAE2V8G7"/>
<evidence type="ECO:0000313" key="14">
    <source>
        <dbReference type="Proteomes" id="UP000634206"/>
    </source>
</evidence>
<dbReference type="Pfam" id="PF08245">
    <property type="entry name" value="Mur_ligase_M"/>
    <property type="match status" value="1"/>
</dbReference>
<evidence type="ECO:0000256" key="2">
    <source>
        <dbReference type="ARBA" id="ARBA00004752"/>
    </source>
</evidence>
<dbReference type="GO" id="GO:0071555">
    <property type="term" value="P:cell wall organization"/>
    <property type="evidence" value="ECO:0007669"/>
    <property type="project" value="UniProtKB-KW"/>
</dbReference>
<gene>
    <name evidence="9 13" type="primary">murD</name>
    <name evidence="13" type="ORF">JIN83_01170</name>
</gene>
<evidence type="ECO:0000256" key="6">
    <source>
        <dbReference type="ARBA" id="ARBA00022741"/>
    </source>
</evidence>
<dbReference type="Gene3D" id="3.90.190.20">
    <property type="entry name" value="Mur ligase, C-terminal domain"/>
    <property type="match status" value="1"/>
</dbReference>
<evidence type="ECO:0000256" key="8">
    <source>
        <dbReference type="ARBA" id="ARBA00023306"/>
    </source>
</evidence>
<evidence type="ECO:0000259" key="12">
    <source>
        <dbReference type="Pfam" id="PF08245"/>
    </source>
</evidence>
<keyword evidence="5 9" id="KW-0132">Cell division</keyword>
<keyword evidence="8 9" id="KW-0131">Cell cycle</keyword>
<keyword evidence="14" id="KW-1185">Reference proteome</keyword>
<keyword evidence="9 10" id="KW-0961">Cell wall biogenesis/degradation</keyword>
<protein>
    <recommendedName>
        <fullName evidence="9 10">UDP-N-acetylmuramoylalanine--D-glutamate ligase</fullName>
        <ecNumber evidence="9 10">6.3.2.9</ecNumber>
    </recommendedName>
    <alternativeName>
        <fullName evidence="9">D-glutamic acid-adding enzyme</fullName>
    </alternativeName>
    <alternativeName>
        <fullName evidence="9">UDP-N-acetylmuramoyl-L-alanyl-D-glutamate synthetase</fullName>
    </alternativeName>
</protein>
<comment type="caution">
    <text evidence="13">The sequence shown here is derived from an EMBL/GenBank/DDBJ whole genome shotgun (WGS) entry which is preliminary data.</text>
</comment>
<evidence type="ECO:0000256" key="5">
    <source>
        <dbReference type="ARBA" id="ARBA00022618"/>
    </source>
</evidence>
<keyword evidence="9 10" id="KW-0133">Cell shape</keyword>
<dbReference type="GO" id="GO:0005737">
    <property type="term" value="C:cytoplasm"/>
    <property type="evidence" value="ECO:0007669"/>
    <property type="project" value="UniProtKB-SubCell"/>
</dbReference>
<comment type="function">
    <text evidence="9 10">Cell wall formation. Catalyzes the addition of glutamate to the nucleotide precursor UDP-N-acetylmuramoyl-L-alanine (UMA).</text>
</comment>
<reference evidence="13" key="1">
    <citation type="submission" date="2021-01" db="EMBL/GenBank/DDBJ databases">
        <title>Modified the classification status of verrucomicrobia.</title>
        <authorList>
            <person name="Feng X."/>
        </authorList>
    </citation>
    <scope>NUCLEOTIDE SEQUENCE</scope>
    <source>
        <strain evidence="13">5K15</strain>
    </source>
</reference>
<evidence type="ECO:0000256" key="9">
    <source>
        <dbReference type="HAMAP-Rule" id="MF_00639"/>
    </source>
</evidence>
<keyword evidence="7 9" id="KW-0067">ATP-binding</keyword>
<evidence type="ECO:0000256" key="10">
    <source>
        <dbReference type="RuleBase" id="RU003664"/>
    </source>
</evidence>
<dbReference type="Proteomes" id="UP000634206">
    <property type="component" value="Unassembled WGS sequence"/>
</dbReference>
<organism evidence="13 14">
    <name type="scientific">Oceaniferula flava</name>
    <dbReference type="NCBI Taxonomy" id="2800421"/>
    <lineage>
        <taxon>Bacteria</taxon>
        <taxon>Pseudomonadati</taxon>
        <taxon>Verrucomicrobiota</taxon>
        <taxon>Verrucomicrobiia</taxon>
        <taxon>Verrucomicrobiales</taxon>
        <taxon>Verrucomicrobiaceae</taxon>
        <taxon>Oceaniferula</taxon>
    </lineage>
</organism>
<dbReference type="PROSITE" id="PS01011">
    <property type="entry name" value="FOLYLPOLYGLU_SYNT_1"/>
    <property type="match status" value="1"/>
</dbReference>
<evidence type="ECO:0000256" key="3">
    <source>
        <dbReference type="ARBA" id="ARBA00022490"/>
    </source>
</evidence>
<feature type="binding site" evidence="9">
    <location>
        <begin position="109"/>
        <end position="115"/>
    </location>
    <ligand>
        <name>ATP</name>
        <dbReference type="ChEBI" id="CHEBI:30616"/>
    </ligand>
</feature>
<evidence type="ECO:0000256" key="1">
    <source>
        <dbReference type="ARBA" id="ARBA00004496"/>
    </source>
</evidence>
<proteinExistence type="inferred from homology"/>
<dbReference type="GO" id="GO:0005524">
    <property type="term" value="F:ATP binding"/>
    <property type="evidence" value="ECO:0007669"/>
    <property type="project" value="UniProtKB-UniRule"/>
</dbReference>
<dbReference type="GO" id="GO:0008764">
    <property type="term" value="F:UDP-N-acetylmuramoylalanine-D-glutamate ligase activity"/>
    <property type="evidence" value="ECO:0007669"/>
    <property type="project" value="UniProtKB-UniRule"/>
</dbReference>
<accession>A0AAE2V8G7</accession>
<dbReference type="Gene3D" id="3.40.50.720">
    <property type="entry name" value="NAD(P)-binding Rossmann-like Domain"/>
    <property type="match status" value="1"/>
</dbReference>
<dbReference type="GO" id="GO:0009252">
    <property type="term" value="P:peptidoglycan biosynthetic process"/>
    <property type="evidence" value="ECO:0007669"/>
    <property type="project" value="UniProtKB-UniRule"/>
</dbReference>
<dbReference type="Gene3D" id="3.40.1190.10">
    <property type="entry name" value="Mur-like, catalytic domain"/>
    <property type="match status" value="1"/>
</dbReference>
<name>A0AAE2V8G7_9BACT</name>
<comment type="catalytic activity">
    <reaction evidence="9 10">
        <text>UDP-N-acetyl-alpha-D-muramoyl-L-alanine + D-glutamate + ATP = UDP-N-acetyl-alpha-D-muramoyl-L-alanyl-D-glutamate + ADP + phosphate + H(+)</text>
        <dbReference type="Rhea" id="RHEA:16429"/>
        <dbReference type="ChEBI" id="CHEBI:15378"/>
        <dbReference type="ChEBI" id="CHEBI:29986"/>
        <dbReference type="ChEBI" id="CHEBI:30616"/>
        <dbReference type="ChEBI" id="CHEBI:43474"/>
        <dbReference type="ChEBI" id="CHEBI:83898"/>
        <dbReference type="ChEBI" id="CHEBI:83900"/>
        <dbReference type="ChEBI" id="CHEBI:456216"/>
        <dbReference type="EC" id="6.3.2.9"/>
    </reaction>
</comment>
<dbReference type="GO" id="GO:0051301">
    <property type="term" value="P:cell division"/>
    <property type="evidence" value="ECO:0007669"/>
    <property type="project" value="UniProtKB-KW"/>
</dbReference>
<keyword evidence="9 10" id="KW-0573">Peptidoglycan synthesis</keyword>
<dbReference type="InterPro" id="IPR013221">
    <property type="entry name" value="Mur_ligase_cen"/>
</dbReference>
<keyword evidence="6 9" id="KW-0547">Nucleotide-binding</keyword>
<dbReference type="SUPFAM" id="SSF53244">
    <property type="entry name" value="MurD-like peptide ligases, peptide-binding domain"/>
    <property type="match status" value="1"/>
</dbReference>
<comment type="pathway">
    <text evidence="2 9 10">Cell wall biogenesis; peptidoglycan biosynthesis.</text>
</comment>
<dbReference type="NCBIfam" id="TIGR01087">
    <property type="entry name" value="murD"/>
    <property type="match status" value="1"/>
</dbReference>
<evidence type="ECO:0000259" key="11">
    <source>
        <dbReference type="Pfam" id="PF02875"/>
    </source>
</evidence>
<comment type="subcellular location">
    <subcellularLocation>
        <location evidence="1 9 10">Cytoplasm</location>
    </subcellularLocation>
</comment>
<dbReference type="InterPro" id="IPR036615">
    <property type="entry name" value="Mur_ligase_C_dom_sf"/>
</dbReference>
<dbReference type="InterPro" id="IPR004101">
    <property type="entry name" value="Mur_ligase_C"/>
</dbReference>
<dbReference type="InterPro" id="IPR018109">
    <property type="entry name" value="Folylpolyglutamate_synth_CS"/>
</dbReference>
<dbReference type="EMBL" id="JAENIG010000001">
    <property type="protein sequence ID" value="MBK1853558.1"/>
    <property type="molecule type" value="Genomic_DNA"/>
</dbReference>
<dbReference type="InterPro" id="IPR005762">
    <property type="entry name" value="MurD"/>
</dbReference>
<dbReference type="SUPFAM" id="SSF53623">
    <property type="entry name" value="MurD-like peptide ligases, catalytic domain"/>
    <property type="match status" value="1"/>
</dbReference>
<keyword evidence="4 9" id="KW-0436">Ligase</keyword>
<keyword evidence="3 9" id="KW-0963">Cytoplasm</keyword>
<sequence>MNLKNKQIIVLGAGRSGRAAAALALRDGADVSVHDASAEITGLPEGITAVPNASVSTGEASRCDLLVLSPGIDGETEFVKAYAANAGEMIGEIELAYRFYQGRIVAITGTNGKTTTTELVQRMLSFSGISCLACGNYGVPFAEVVMLDEAPSAVALEVSSFQLETIAEFHPDVVIWLNFSADHMDRYPTLEAYKNAKLRVFENLIADDRIVVRAGEDIGDRCAETLTFSTEASADYHLDEQWICRDGERLIDLSSTRLRGLHNAENVMAAFAACEPLGLDAATANEALCGFAPPLHRCELIRTLDGVEYINDSKATNLHALDSALRSQGRKIVLIAGGKQKGLDYTELLPRLRETTKAVLVFGEIASQLSETFAPISPDVPTVQVTNLEQAVEQASEFAEHGDTILFSPGTSSFDMFSGYEERGDCFRRIVKELK</sequence>
<dbReference type="Pfam" id="PF02875">
    <property type="entry name" value="Mur_ligase_C"/>
    <property type="match status" value="1"/>
</dbReference>
<dbReference type="RefSeq" id="WP_309488155.1">
    <property type="nucleotide sequence ID" value="NZ_JAENIG010000001.1"/>
</dbReference>
<evidence type="ECO:0000256" key="7">
    <source>
        <dbReference type="ARBA" id="ARBA00022840"/>
    </source>
</evidence>
<feature type="domain" description="Mur ligase central" evidence="12">
    <location>
        <begin position="107"/>
        <end position="274"/>
    </location>
</feature>
<dbReference type="GO" id="GO:0004326">
    <property type="term" value="F:tetrahydrofolylpolyglutamate synthase activity"/>
    <property type="evidence" value="ECO:0007669"/>
    <property type="project" value="InterPro"/>
</dbReference>